<protein>
    <recommendedName>
        <fullName evidence="4">DUF922 domain-containing protein</fullName>
    </recommendedName>
</protein>
<feature type="compositionally biased region" description="Basic and acidic residues" evidence="1">
    <location>
        <begin position="142"/>
        <end position="158"/>
    </location>
</feature>
<keyword evidence="3" id="KW-1185">Reference proteome</keyword>
<gene>
    <name evidence="2" type="ORF">LNKW23_21910</name>
</gene>
<dbReference type="Pfam" id="PF06037">
    <property type="entry name" value="DUF922"/>
    <property type="match status" value="1"/>
</dbReference>
<evidence type="ECO:0000313" key="3">
    <source>
        <dbReference type="Proteomes" id="UP001239909"/>
    </source>
</evidence>
<name>A0ABQ6LP14_9RHOB</name>
<evidence type="ECO:0008006" key="4">
    <source>
        <dbReference type="Google" id="ProtNLM"/>
    </source>
</evidence>
<reference evidence="2 3" key="1">
    <citation type="submission" date="2023-04" db="EMBL/GenBank/DDBJ databases">
        <title>Marinoamorphus aggregata gen. nov., sp. Nov., isolate from tissue of brittle star Ophioplocus japonicus.</title>
        <authorList>
            <person name="Kawano K."/>
            <person name="Sawayama S."/>
            <person name="Nakagawa S."/>
        </authorList>
    </citation>
    <scope>NUCLEOTIDE SEQUENCE [LARGE SCALE GENOMIC DNA]</scope>
    <source>
        <strain evidence="2 3">NKW23</strain>
    </source>
</reference>
<dbReference type="InterPro" id="IPR010321">
    <property type="entry name" value="DUF922"/>
</dbReference>
<dbReference type="RefSeq" id="WP_285671774.1">
    <property type="nucleotide sequence ID" value="NZ_BSYI01000015.1"/>
</dbReference>
<evidence type="ECO:0000313" key="2">
    <source>
        <dbReference type="EMBL" id="GMG82978.1"/>
    </source>
</evidence>
<evidence type="ECO:0000256" key="1">
    <source>
        <dbReference type="SAM" id="MobiDB-lite"/>
    </source>
</evidence>
<comment type="caution">
    <text evidence="2">The sequence shown here is derived from an EMBL/GenBank/DDBJ whole genome shotgun (WGS) entry which is preliminary data.</text>
</comment>
<accession>A0ABQ6LP14</accession>
<feature type="region of interest" description="Disordered" evidence="1">
    <location>
        <begin position="142"/>
        <end position="169"/>
    </location>
</feature>
<dbReference type="EMBL" id="BSYI01000015">
    <property type="protein sequence ID" value="GMG82978.1"/>
    <property type="molecule type" value="Genomic_DNA"/>
</dbReference>
<dbReference type="Proteomes" id="UP001239909">
    <property type="component" value="Unassembled WGS sequence"/>
</dbReference>
<organism evidence="2 3">
    <name type="scientific">Paralimibaculum aggregatum</name>
    <dbReference type="NCBI Taxonomy" id="3036245"/>
    <lineage>
        <taxon>Bacteria</taxon>
        <taxon>Pseudomonadati</taxon>
        <taxon>Pseudomonadota</taxon>
        <taxon>Alphaproteobacteria</taxon>
        <taxon>Rhodobacterales</taxon>
        <taxon>Paracoccaceae</taxon>
        <taxon>Paralimibaculum</taxon>
    </lineage>
</organism>
<sequence length="169" mass="18922">MTVDVKINWTKNKSSPSFKSRTYKDLFAEIGKKKAKGNPIGEFEWEDFKWKIYADKKSGNIAKVVIDAAYRITVPKWPAAGKASPAEKKAWEKCIAALAKHEETHRLYHLEALAKFNTEVNKLAAPTLADVETLLATMQTDHKKEQKAYDGRTGHGVKEGATLPHPDSL</sequence>
<proteinExistence type="predicted"/>